<organism evidence="8 9">
    <name type="scientific">Buchnera aphidicola subsp. Schlechtendalia chinensis</name>
    <dbReference type="NCBI Taxonomy" id="118110"/>
    <lineage>
        <taxon>Bacteria</taxon>
        <taxon>Pseudomonadati</taxon>
        <taxon>Pseudomonadota</taxon>
        <taxon>Gammaproteobacteria</taxon>
        <taxon>Enterobacterales</taxon>
        <taxon>Erwiniaceae</taxon>
        <taxon>Buchnera</taxon>
    </lineage>
</organism>
<comment type="function">
    <text evidence="5">Involved in iron-sulfur cluster biogenesis. Binds a 4Fe-4S cluster, can transfer this cluster to apoproteins, and thereby intervenes in the maturation of Fe/S proteins. Could also act as a scaffold/chaperone for damaged Fe/S proteins.</text>
</comment>
<dbReference type="Gene3D" id="3.30.300.130">
    <property type="entry name" value="Fe-S cluster assembly (FSCA)"/>
    <property type="match status" value="1"/>
</dbReference>
<evidence type="ECO:0000256" key="1">
    <source>
        <dbReference type="ARBA" id="ARBA00022485"/>
    </source>
</evidence>
<dbReference type="STRING" id="118110.XW81_02495"/>
<keyword evidence="3 5" id="KW-0408">Iron</keyword>
<dbReference type="PANTHER" id="PTHR11178:SF51">
    <property type="entry name" value="FE_S BIOGENESIS PROTEIN NFUA"/>
    <property type="match status" value="1"/>
</dbReference>
<protein>
    <recommendedName>
        <fullName evidence="5">Fe/S biogenesis protein NfuA</fullName>
    </recommendedName>
</protein>
<sequence length="191" mass="21886">MINISKLAQNHFLNLLSKQKKNTHIRAFVSYPGTPIAKCGVSFCYPEEITKHDVKFRYDKFQLYIDKISMPYLKDSVIDIVTENFQSQLTLLAPYAKRCIIKNDSALEERVKFFLDSKINPQLLSHGGRVHLINITQSGYVVIKFSGGCNGCSMVGRTLKDGIERQLLVEFSEFQGVYDVTEHHKGEHSYY</sequence>
<dbReference type="OrthoDB" id="9785450at2"/>
<proteinExistence type="inferred from homology"/>
<dbReference type="HAMAP" id="MF_01637">
    <property type="entry name" value="Fe_S_biogen_NfuA"/>
    <property type="match status" value="1"/>
</dbReference>
<keyword evidence="9" id="KW-1185">Reference proteome</keyword>
<dbReference type="InterPro" id="IPR001075">
    <property type="entry name" value="NIF_FeS_clus_asmbl_NifU_C"/>
</dbReference>
<dbReference type="InterPro" id="IPR000361">
    <property type="entry name" value="ATAP_core_dom"/>
</dbReference>
<feature type="domain" description="Core" evidence="7">
    <location>
        <begin position="2"/>
        <end position="97"/>
    </location>
</feature>
<dbReference type="SUPFAM" id="SSF117916">
    <property type="entry name" value="Fe-S cluster assembly (FSCA) domain-like"/>
    <property type="match status" value="1"/>
</dbReference>
<dbReference type="Pfam" id="PF01106">
    <property type="entry name" value="NifU"/>
    <property type="match status" value="1"/>
</dbReference>
<dbReference type="AlphaFoldDB" id="A0A172WE54"/>
<dbReference type="InterPro" id="IPR017726">
    <property type="entry name" value="Fe/S_biogenesis_protein_NfuA"/>
</dbReference>
<evidence type="ECO:0000259" key="6">
    <source>
        <dbReference type="Pfam" id="PF01106"/>
    </source>
</evidence>
<dbReference type="Pfam" id="PF01521">
    <property type="entry name" value="Fe-S_biosyn"/>
    <property type="match status" value="1"/>
</dbReference>
<keyword evidence="2 5" id="KW-0479">Metal-binding</keyword>
<feature type="binding site" evidence="5">
    <location>
        <position position="149"/>
    </location>
    <ligand>
        <name>[4Fe-4S] cluster</name>
        <dbReference type="ChEBI" id="CHEBI:49883"/>
    </ligand>
</feature>
<accession>A0A172WE54</accession>
<comment type="subunit">
    <text evidence="5">Homodimer.</text>
</comment>
<feature type="binding site" evidence="5">
    <location>
        <position position="152"/>
    </location>
    <ligand>
        <name>[4Fe-4S] cluster</name>
        <dbReference type="ChEBI" id="CHEBI:49883"/>
    </ligand>
</feature>
<reference evidence="8 9" key="1">
    <citation type="submission" date="2015-04" db="EMBL/GenBank/DDBJ databases">
        <title>Buchnera aphidicola assembly.</title>
        <authorList>
            <person name="Zhang Y."/>
        </authorList>
    </citation>
    <scope>NUCLEOTIDE SEQUENCE [LARGE SCALE GENOMIC DNA]</scope>
    <source>
        <strain evidence="8 9">SC</strain>
    </source>
</reference>
<evidence type="ECO:0000313" key="8">
    <source>
        <dbReference type="EMBL" id="ANF17241.1"/>
    </source>
</evidence>
<evidence type="ECO:0000256" key="2">
    <source>
        <dbReference type="ARBA" id="ARBA00022723"/>
    </source>
</evidence>
<comment type="similarity">
    <text evidence="5">Belongs to the NfuA family.</text>
</comment>
<evidence type="ECO:0000256" key="3">
    <source>
        <dbReference type="ARBA" id="ARBA00023004"/>
    </source>
</evidence>
<evidence type="ECO:0000313" key="9">
    <source>
        <dbReference type="Proteomes" id="UP000077654"/>
    </source>
</evidence>
<name>A0A172WE54_BUCSC</name>
<dbReference type="EMBL" id="CP011299">
    <property type="protein sequence ID" value="ANF17241.1"/>
    <property type="molecule type" value="Genomic_DNA"/>
</dbReference>
<keyword evidence="1 5" id="KW-0004">4Fe-4S</keyword>
<feature type="domain" description="NIF system FeS cluster assembly NifU C-terminal" evidence="6">
    <location>
        <begin position="112"/>
        <end position="177"/>
    </location>
</feature>
<evidence type="ECO:0000256" key="4">
    <source>
        <dbReference type="ARBA" id="ARBA00023014"/>
    </source>
</evidence>
<dbReference type="InterPro" id="IPR034904">
    <property type="entry name" value="FSCA_dom_sf"/>
</dbReference>
<dbReference type="Proteomes" id="UP000077654">
    <property type="component" value="Chromosome"/>
</dbReference>
<dbReference type="Gene3D" id="2.60.300.12">
    <property type="entry name" value="HesB-like domain"/>
    <property type="match status" value="1"/>
</dbReference>
<dbReference type="GO" id="GO:0051539">
    <property type="term" value="F:4 iron, 4 sulfur cluster binding"/>
    <property type="evidence" value="ECO:0007669"/>
    <property type="project" value="UniProtKB-UniRule"/>
</dbReference>
<dbReference type="GO" id="GO:0016226">
    <property type="term" value="P:iron-sulfur cluster assembly"/>
    <property type="evidence" value="ECO:0007669"/>
    <property type="project" value="UniProtKB-UniRule"/>
</dbReference>
<keyword evidence="4 5" id="KW-0411">Iron-sulfur</keyword>
<dbReference type="GO" id="GO:0005506">
    <property type="term" value="F:iron ion binding"/>
    <property type="evidence" value="ECO:0007669"/>
    <property type="project" value="InterPro"/>
</dbReference>
<dbReference type="PATRIC" id="fig|118110.3.peg.494"/>
<dbReference type="GO" id="GO:0051604">
    <property type="term" value="P:protein maturation"/>
    <property type="evidence" value="ECO:0007669"/>
    <property type="project" value="UniProtKB-UniRule"/>
</dbReference>
<dbReference type="SUPFAM" id="SSF89360">
    <property type="entry name" value="HesB-like domain"/>
    <property type="match status" value="1"/>
</dbReference>
<dbReference type="InterPro" id="IPR035903">
    <property type="entry name" value="HesB-like_dom_sf"/>
</dbReference>
<evidence type="ECO:0000259" key="7">
    <source>
        <dbReference type="Pfam" id="PF01521"/>
    </source>
</evidence>
<dbReference type="RefSeq" id="WP_075474367.1">
    <property type="nucleotide sequence ID" value="NZ_CP011299.1"/>
</dbReference>
<gene>
    <name evidence="5" type="primary">nfuA</name>
    <name evidence="8" type="ORF">XW81_02495</name>
</gene>
<dbReference type="PANTHER" id="PTHR11178">
    <property type="entry name" value="IRON-SULFUR CLUSTER SCAFFOLD PROTEIN NFU-RELATED"/>
    <property type="match status" value="1"/>
</dbReference>
<comment type="cofactor">
    <cofactor evidence="5">
        <name>[4Fe-4S] cluster</name>
        <dbReference type="ChEBI" id="CHEBI:49883"/>
    </cofactor>
    <text evidence="5">Binds 1 [4Fe-4S] cluster per subunit. The cluster is presumably bound at the interface of two monomers.</text>
</comment>
<evidence type="ECO:0000256" key="5">
    <source>
        <dbReference type="HAMAP-Rule" id="MF_01637"/>
    </source>
</evidence>